<organism evidence="6 7">
    <name type="scientific">Roseospira marina</name>
    <dbReference type="NCBI Taxonomy" id="140057"/>
    <lineage>
        <taxon>Bacteria</taxon>
        <taxon>Pseudomonadati</taxon>
        <taxon>Pseudomonadota</taxon>
        <taxon>Alphaproteobacteria</taxon>
        <taxon>Rhodospirillales</taxon>
        <taxon>Rhodospirillaceae</taxon>
        <taxon>Roseospira</taxon>
    </lineage>
</organism>
<dbReference type="SUPFAM" id="SSF50341">
    <property type="entry name" value="CheW-like"/>
    <property type="match status" value="3"/>
</dbReference>
<proteinExistence type="predicted"/>
<dbReference type="InterPro" id="IPR036061">
    <property type="entry name" value="CheW-like_dom_sf"/>
</dbReference>
<comment type="subcellular location">
    <subcellularLocation>
        <location evidence="1">Cytoplasm</location>
    </subcellularLocation>
</comment>
<dbReference type="PANTHER" id="PTHR22617">
    <property type="entry name" value="CHEMOTAXIS SENSOR HISTIDINE KINASE-RELATED"/>
    <property type="match status" value="1"/>
</dbReference>
<dbReference type="GO" id="GO:0007165">
    <property type="term" value="P:signal transduction"/>
    <property type="evidence" value="ECO:0007669"/>
    <property type="project" value="InterPro"/>
</dbReference>
<dbReference type="GO" id="GO:0005829">
    <property type="term" value="C:cytosol"/>
    <property type="evidence" value="ECO:0007669"/>
    <property type="project" value="TreeGrafter"/>
</dbReference>
<name>A0A5M6I6E4_9PROT</name>
<dbReference type="GO" id="GO:0006935">
    <property type="term" value="P:chemotaxis"/>
    <property type="evidence" value="ECO:0007669"/>
    <property type="project" value="InterPro"/>
</dbReference>
<evidence type="ECO:0000313" key="6">
    <source>
        <dbReference type="EMBL" id="KAA5603816.1"/>
    </source>
</evidence>
<evidence type="ECO:0000256" key="3">
    <source>
        <dbReference type="ARBA" id="ARBA00022490"/>
    </source>
</evidence>
<dbReference type="SMART" id="SM00260">
    <property type="entry name" value="CheW"/>
    <property type="match status" value="3"/>
</dbReference>
<dbReference type="OrthoDB" id="3291462at2"/>
<evidence type="ECO:0000259" key="5">
    <source>
        <dbReference type="PROSITE" id="PS50851"/>
    </source>
</evidence>
<keyword evidence="3" id="KW-0963">Cytoplasm</keyword>
<feature type="domain" description="CheW-like" evidence="5">
    <location>
        <begin position="37"/>
        <end position="177"/>
    </location>
</feature>
<dbReference type="InterPro" id="IPR039315">
    <property type="entry name" value="CheW"/>
</dbReference>
<accession>A0A5M6I6E4</accession>
<evidence type="ECO:0000313" key="7">
    <source>
        <dbReference type="Proteomes" id="UP000324065"/>
    </source>
</evidence>
<dbReference type="PANTHER" id="PTHR22617:SF45">
    <property type="entry name" value="CHEMOTAXIS PROTEIN CHEW"/>
    <property type="match status" value="1"/>
</dbReference>
<dbReference type="RefSeq" id="WP_150064040.1">
    <property type="nucleotide sequence ID" value="NZ_JACHII010000028.1"/>
</dbReference>
<dbReference type="Gene3D" id="2.40.50.180">
    <property type="entry name" value="CheA-289, Domain 4"/>
    <property type="match status" value="3"/>
</dbReference>
<sequence>MDDKTEDTAGTPASAAPPDAALPPPDGASPDDATLVSSEHVGFAVGDQAFAFCMTKVLEIIRVPRAVMVPMTPTALLGLANLRGRVLPILDFRTLVGLEPRTTDEATRVIVVDIGQTVGLVVDRVARVMHVEARDVDPAEDIESFVGRDLLDGVVKQPGGALVQLVDPEKVVGLKFSLADIREAAETSLGLSDLGRVVADTEGEDEANRLVSVCLAGQDYGLAIEHVDEIVRVPDSIGTVPNAPPHVLGIITLRSRVLPLVCMRRMLGLPTEPLSDSHRVVVVRTADRSGALRRIGLVVDKVNAVIRIDPKAVSEVPDLLAEGSRGDITAICRLDDGRRLVSVLGIDRMFRSGALPAGVGAGPERDDPEDAVRESKMTTEPGAEDLQAIVFQMIDQEFGIMVEHVQEILRVPDVMTEVPKTSAYVEGMMNLRGGVLPVIDLRVRLGLPKQARGDRQRVIVLDLNGRRTGFVVDGVSEVLRMPADAVIETPRMSTVEQRVLSRAVKLNGGNRLILLVDPCRLMEGIDTTGGGVPAAA</sequence>
<feature type="region of interest" description="Disordered" evidence="4">
    <location>
        <begin position="1"/>
        <end position="33"/>
    </location>
</feature>
<dbReference type="PROSITE" id="PS50851">
    <property type="entry name" value="CHEW"/>
    <property type="match status" value="3"/>
</dbReference>
<evidence type="ECO:0000256" key="1">
    <source>
        <dbReference type="ARBA" id="ARBA00004496"/>
    </source>
</evidence>
<feature type="compositionally biased region" description="Low complexity" evidence="4">
    <location>
        <begin position="8"/>
        <end position="19"/>
    </location>
</feature>
<gene>
    <name evidence="6" type="ORF">F1188_19045</name>
</gene>
<reference evidence="6 7" key="1">
    <citation type="submission" date="2019-09" db="EMBL/GenBank/DDBJ databases">
        <title>Genome sequence of Roseospira marina, one of the more divergent members of the non-sulfur purple photosynthetic bacterial family, the Rhodospirillaceae.</title>
        <authorList>
            <person name="Meyer T."/>
            <person name="Kyndt J."/>
        </authorList>
    </citation>
    <scope>NUCLEOTIDE SEQUENCE [LARGE SCALE GENOMIC DNA]</scope>
    <source>
        <strain evidence="6 7">DSM 15113</strain>
    </source>
</reference>
<evidence type="ECO:0000256" key="2">
    <source>
        <dbReference type="ARBA" id="ARBA00021483"/>
    </source>
</evidence>
<feature type="domain" description="CheW-like" evidence="5">
    <location>
        <begin position="385"/>
        <end position="527"/>
    </location>
</feature>
<dbReference type="AlphaFoldDB" id="A0A5M6I6E4"/>
<dbReference type="Gene3D" id="2.30.30.40">
    <property type="entry name" value="SH3 Domains"/>
    <property type="match status" value="3"/>
</dbReference>
<dbReference type="EMBL" id="VWPJ01000030">
    <property type="protein sequence ID" value="KAA5603816.1"/>
    <property type="molecule type" value="Genomic_DNA"/>
</dbReference>
<dbReference type="InterPro" id="IPR002545">
    <property type="entry name" value="CheW-lke_dom"/>
</dbReference>
<dbReference type="Pfam" id="PF01584">
    <property type="entry name" value="CheW"/>
    <property type="match status" value="3"/>
</dbReference>
<evidence type="ECO:0000256" key="4">
    <source>
        <dbReference type="SAM" id="MobiDB-lite"/>
    </source>
</evidence>
<comment type="caution">
    <text evidence="6">The sequence shown here is derived from an EMBL/GenBank/DDBJ whole genome shotgun (WGS) entry which is preliminary data.</text>
</comment>
<feature type="domain" description="CheW-like" evidence="5">
    <location>
        <begin position="207"/>
        <end position="355"/>
    </location>
</feature>
<dbReference type="Proteomes" id="UP000324065">
    <property type="component" value="Unassembled WGS sequence"/>
</dbReference>
<keyword evidence="7" id="KW-1185">Reference proteome</keyword>
<protein>
    <recommendedName>
        <fullName evidence="2">Chemotaxis protein CheW</fullName>
    </recommendedName>
</protein>